<reference evidence="2" key="1">
    <citation type="submission" date="2015-11" db="EMBL/GenBank/DDBJ databases">
        <title>De novo transcriptome assembly of four potential Pierce s Disease insect vectors from Arizona vineyards.</title>
        <authorList>
            <person name="Tassone E.E."/>
        </authorList>
    </citation>
    <scope>NUCLEOTIDE SEQUENCE</scope>
</reference>
<dbReference type="GO" id="GO:0005829">
    <property type="term" value="C:cytosol"/>
    <property type="evidence" value="ECO:0007669"/>
    <property type="project" value="TreeGrafter"/>
</dbReference>
<dbReference type="GO" id="GO:0004637">
    <property type="term" value="F:phosphoribosylamine-glycine ligase activity"/>
    <property type="evidence" value="ECO:0007669"/>
    <property type="project" value="InterPro"/>
</dbReference>
<dbReference type="SUPFAM" id="SSF51246">
    <property type="entry name" value="Rudiment single hybrid motif"/>
    <property type="match status" value="1"/>
</dbReference>
<dbReference type="GO" id="GO:0006189">
    <property type="term" value="P:'de novo' IMP biosynthetic process"/>
    <property type="evidence" value="ECO:0007669"/>
    <property type="project" value="InterPro"/>
</dbReference>
<dbReference type="Gene3D" id="3.90.600.10">
    <property type="entry name" value="Phosphoribosylglycinamide synthetase, C-terminal domain"/>
    <property type="match status" value="1"/>
</dbReference>
<gene>
    <name evidence="2" type="ORF">g.2179</name>
</gene>
<protein>
    <recommendedName>
        <fullName evidence="1">Phosphoribosylglycinamide synthetase C-domain domain-containing protein</fullName>
    </recommendedName>
</protein>
<evidence type="ECO:0000313" key="2">
    <source>
        <dbReference type="EMBL" id="JAS44751.1"/>
    </source>
</evidence>
<organism evidence="2">
    <name type="scientific">Cuerna arida</name>
    <dbReference type="NCBI Taxonomy" id="1464854"/>
    <lineage>
        <taxon>Eukaryota</taxon>
        <taxon>Metazoa</taxon>
        <taxon>Ecdysozoa</taxon>
        <taxon>Arthropoda</taxon>
        <taxon>Hexapoda</taxon>
        <taxon>Insecta</taxon>
        <taxon>Pterygota</taxon>
        <taxon>Neoptera</taxon>
        <taxon>Paraneoptera</taxon>
        <taxon>Hemiptera</taxon>
        <taxon>Auchenorrhyncha</taxon>
        <taxon>Membracoidea</taxon>
        <taxon>Cicadellidae</taxon>
        <taxon>Cicadellinae</taxon>
        <taxon>Proconiini</taxon>
        <taxon>Cuerna</taxon>
    </lineage>
</organism>
<dbReference type="SUPFAM" id="SSF55326">
    <property type="entry name" value="PurM N-terminal domain-like"/>
    <property type="match status" value="1"/>
</dbReference>
<dbReference type="InterPro" id="IPR020560">
    <property type="entry name" value="PRibGlycinamide_synth_C-dom"/>
</dbReference>
<dbReference type="Pfam" id="PF02843">
    <property type="entry name" value="GARS_C"/>
    <property type="match status" value="1"/>
</dbReference>
<proteinExistence type="predicted"/>
<dbReference type="InterPro" id="IPR037123">
    <property type="entry name" value="PRibGlycinamide_synth_C_sf"/>
</dbReference>
<feature type="non-terminal residue" evidence="2">
    <location>
        <position position="1"/>
    </location>
</feature>
<dbReference type="InterPro" id="IPR036921">
    <property type="entry name" value="PurM-like_N_sf"/>
</dbReference>
<feature type="domain" description="Phosphoribosylglycinamide synthetase C-domain" evidence="1">
    <location>
        <begin position="1"/>
        <end position="60"/>
    </location>
</feature>
<dbReference type="GO" id="GO:0046084">
    <property type="term" value="P:adenine biosynthetic process"/>
    <property type="evidence" value="ECO:0007669"/>
    <property type="project" value="TreeGrafter"/>
</dbReference>
<dbReference type="InterPro" id="IPR011054">
    <property type="entry name" value="Rudment_hybrid_motif"/>
</dbReference>
<dbReference type="InterPro" id="IPR004733">
    <property type="entry name" value="PurM_cligase"/>
</dbReference>
<feature type="non-terminal residue" evidence="2">
    <location>
        <position position="131"/>
    </location>
</feature>
<name>A0A1B6F3U1_9HEMI</name>
<dbReference type="Gene3D" id="3.30.1330.10">
    <property type="entry name" value="PurM-like, N-terminal domain"/>
    <property type="match status" value="1"/>
</dbReference>
<evidence type="ECO:0000259" key="1">
    <source>
        <dbReference type="SMART" id="SM01210"/>
    </source>
</evidence>
<dbReference type="PANTHER" id="PTHR10520:SF12">
    <property type="entry name" value="TRIFUNCTIONAL PURINE BIOSYNTHETIC PROTEIN ADENOSINE-3"/>
    <property type="match status" value="1"/>
</dbReference>
<dbReference type="GO" id="GO:0004641">
    <property type="term" value="F:phosphoribosylformylglycinamidine cyclo-ligase activity"/>
    <property type="evidence" value="ECO:0007669"/>
    <property type="project" value="InterPro"/>
</dbReference>
<dbReference type="SMART" id="SM01210">
    <property type="entry name" value="GARS_C"/>
    <property type="match status" value="1"/>
</dbReference>
<sequence length="131" mass="14289">FHCATAFNKDNQLVTNGGRVLCVVASDQSLMQAFLKATRACEIIQFKGAQFRKDIASKGIARYILNSGRMSYQQSGVNIDKANLFVKDIVKRAQQSYNAGVLSEIGSFGALYDLKPFGYKDPVLVTGTDGV</sequence>
<dbReference type="EMBL" id="GECZ01025018">
    <property type="protein sequence ID" value="JAS44751.1"/>
    <property type="molecule type" value="Transcribed_RNA"/>
</dbReference>
<accession>A0A1B6F3U1</accession>
<dbReference type="AlphaFoldDB" id="A0A1B6F3U1"/>
<dbReference type="PANTHER" id="PTHR10520">
    <property type="entry name" value="TRIFUNCTIONAL PURINE BIOSYNTHETIC PROTEIN ADENOSINE-3-RELATED"/>
    <property type="match status" value="1"/>
</dbReference>